<feature type="non-terminal residue" evidence="1">
    <location>
        <position position="1"/>
    </location>
</feature>
<dbReference type="InterPro" id="IPR054383">
    <property type="entry name" value="PspAB-like"/>
</dbReference>
<dbReference type="EMBL" id="UINC01010774">
    <property type="protein sequence ID" value="SVA47808.1"/>
    <property type="molecule type" value="Genomic_DNA"/>
</dbReference>
<reference evidence="1" key="1">
    <citation type="submission" date="2018-05" db="EMBL/GenBank/DDBJ databases">
        <authorList>
            <person name="Lanie J.A."/>
            <person name="Ng W.-L."/>
            <person name="Kazmierczak K.M."/>
            <person name="Andrzejewski T.M."/>
            <person name="Davidsen T.M."/>
            <person name="Wayne K.J."/>
            <person name="Tettelin H."/>
            <person name="Glass J.I."/>
            <person name="Rusch D."/>
            <person name="Podicherti R."/>
            <person name="Tsui H.-C.T."/>
            <person name="Winkler M.E."/>
        </authorList>
    </citation>
    <scope>NUCLEOTIDE SEQUENCE</scope>
</reference>
<name>A0A381W741_9ZZZZ</name>
<dbReference type="AlphaFoldDB" id="A0A381W741"/>
<protein>
    <submittedName>
        <fullName evidence="1">Uncharacterized protein</fullName>
    </submittedName>
</protein>
<evidence type="ECO:0000313" key="1">
    <source>
        <dbReference type="EMBL" id="SVA47808.1"/>
    </source>
</evidence>
<proteinExistence type="predicted"/>
<gene>
    <name evidence="1" type="ORF">METZ01_LOCUS100662</name>
</gene>
<accession>A0A381W741</accession>
<organism evidence="1">
    <name type="scientific">marine metagenome</name>
    <dbReference type="NCBI Taxonomy" id="408172"/>
    <lineage>
        <taxon>unclassified sequences</taxon>
        <taxon>metagenomes</taxon>
        <taxon>ecological metagenomes</taxon>
    </lineage>
</organism>
<dbReference type="Pfam" id="PF22742">
    <property type="entry name" value="PspAB"/>
    <property type="match status" value="1"/>
</dbReference>
<sequence>VRLFKTLFGKSNKFKSDESDILSLVLRVTNQDSNGDRDINLSGAATLLLNINEHPFFTDINSSLKELEKELLIPTVGTPLRGFKSDMYNSCWIIFENTNNQKMVAEINSASSHIANLGLGNNMTAAIFKGTISKGTTRNQSFYWICNYRTSKFYPLALLGNEMRDNELEMEIGNLLASMGIPLEPHENWYSLSDIPI</sequence>